<proteinExistence type="predicted"/>
<dbReference type="RefSeq" id="WP_330505356.1">
    <property type="nucleotide sequence ID" value="NZ_JAZDUE010000009.1"/>
</dbReference>
<dbReference type="Proteomes" id="UP001335729">
    <property type="component" value="Unassembled WGS sequence"/>
</dbReference>
<evidence type="ECO:0000313" key="3">
    <source>
        <dbReference type="Proteomes" id="UP001335729"/>
    </source>
</evidence>
<comment type="caution">
    <text evidence="2">The sequence shown here is derived from an EMBL/GenBank/DDBJ whole genome shotgun (WGS) entry which is preliminary data.</text>
</comment>
<feature type="transmembrane region" description="Helical" evidence="1">
    <location>
        <begin position="75"/>
        <end position="92"/>
    </location>
</feature>
<sequence>MTEAQDRGPGRWWTALVVATTLAVIAACGALLWTLVPPTADFAYLVLAMWALLGFAAIWLVLAVFGCFRYRRFRLSAVAPLVILVTVILAVADVPSRVGFAVSRPALEAAADRCDESLDETKIGVYEVWRIESADGGCRFFMKGGLVDSVGLAYLPDGPPTERSGDEREITYRGFEDEWYRFVQQF</sequence>
<keyword evidence="1" id="KW-0812">Transmembrane</keyword>
<keyword evidence="1" id="KW-0472">Membrane</keyword>
<dbReference type="EMBL" id="JAZDUE010000009">
    <property type="protein sequence ID" value="MEE4023980.1"/>
    <property type="molecule type" value="Genomic_DNA"/>
</dbReference>
<evidence type="ECO:0000313" key="2">
    <source>
        <dbReference type="EMBL" id="MEE4023980.1"/>
    </source>
</evidence>
<organism evidence="2 3">
    <name type="scientific">Gordonia prachuapensis</name>
    <dbReference type="NCBI Taxonomy" id="3115651"/>
    <lineage>
        <taxon>Bacteria</taxon>
        <taxon>Bacillati</taxon>
        <taxon>Actinomycetota</taxon>
        <taxon>Actinomycetes</taxon>
        <taxon>Mycobacteriales</taxon>
        <taxon>Gordoniaceae</taxon>
        <taxon>Gordonia</taxon>
    </lineage>
</organism>
<evidence type="ECO:0000256" key="1">
    <source>
        <dbReference type="SAM" id="Phobius"/>
    </source>
</evidence>
<protein>
    <submittedName>
        <fullName evidence="2">Uncharacterized protein</fullName>
    </submittedName>
</protein>
<gene>
    <name evidence="2" type="ORF">V1Y59_12910</name>
</gene>
<keyword evidence="1" id="KW-1133">Transmembrane helix</keyword>
<feature type="transmembrane region" description="Helical" evidence="1">
    <location>
        <begin position="42"/>
        <end position="68"/>
    </location>
</feature>
<name>A0ABU7MUI0_9ACTN</name>
<reference evidence="2 3" key="1">
    <citation type="submission" date="2024-01" db="EMBL/GenBank/DDBJ databases">
        <title>Draft genome sequence of Gordonia sp. PKS22-38.</title>
        <authorList>
            <person name="Suphannarot A."/>
            <person name="Mingma R."/>
        </authorList>
    </citation>
    <scope>NUCLEOTIDE SEQUENCE [LARGE SCALE GENOMIC DNA]</scope>
    <source>
        <strain evidence="2 3">PKS22-38</strain>
    </source>
</reference>
<dbReference type="PROSITE" id="PS51257">
    <property type="entry name" value="PROKAR_LIPOPROTEIN"/>
    <property type="match status" value="1"/>
</dbReference>
<feature type="transmembrane region" description="Helical" evidence="1">
    <location>
        <begin position="12"/>
        <end position="36"/>
    </location>
</feature>
<keyword evidence="3" id="KW-1185">Reference proteome</keyword>
<accession>A0ABU7MUI0</accession>